<protein>
    <submittedName>
        <fullName evidence="2">TRAP transporter solute receptor, TAXI family</fullName>
    </submittedName>
</protein>
<evidence type="ECO:0000313" key="2">
    <source>
        <dbReference type="EMBL" id="ADN13999.1"/>
    </source>
</evidence>
<dbReference type="KEGG" id="cyj:Cyan7822_2017"/>
<proteinExistence type="predicted"/>
<sequence length="447" mass="49861">MPESIYKKAALPVIIISVIMVIISSVRWFDHKNKVNTVILATASQKGQYYAFGKALSKVVKKHNPKINIEVIPSEGSQQNEQWLQQQKVQLALLQSNTPLSASLDVVSFLFPEVFHLVVRSDAEIKRVSDLKGKRIALMRPGSGSYSLFWVLSHHYGLQASDFTALPMSSQEAFQALETGKVDAMFQVIALGNSQMTKLLRNPKIKLVPIDQGAALQLSVPALENTKIPKGAYNGAIPIPQTDLSTVSVRAILVSHNQVDSNLIYEITRILYESRNELVKENVQAAMIAAANSNNQMGFAFHPGAQAYFDQDQPSFIVEYAEPISLGLSVVLLCVSGLLQLRVWIQGKQKNRADVYNLQLIELIEKVNQAKNIKELKEIQKQLWDIFEKVIVDLDCDRISPESFQSFTFPWDVALKTIHHRETLLSTGITNGSFSDSQLSKIAEKDS</sequence>
<reference evidence="3" key="1">
    <citation type="journal article" date="2011" name="MBio">
        <title>Novel metabolic attributes of the genus Cyanothece, comprising a group of unicellular nitrogen-fixing Cyanobacteria.</title>
        <authorList>
            <person name="Bandyopadhyay A."/>
            <person name="Elvitigala T."/>
            <person name="Welsh E."/>
            <person name="Stockel J."/>
            <person name="Liberton M."/>
            <person name="Min H."/>
            <person name="Sherman L.A."/>
            <person name="Pakrasi H.B."/>
        </authorList>
    </citation>
    <scope>NUCLEOTIDE SEQUENCE [LARGE SCALE GENOMIC DNA]</scope>
    <source>
        <strain evidence="3">PCC 7822</strain>
    </source>
</reference>
<dbReference type="NCBIfam" id="TIGR02122">
    <property type="entry name" value="TRAP_TAXI"/>
    <property type="match status" value="1"/>
</dbReference>
<dbReference type="SUPFAM" id="SSF53850">
    <property type="entry name" value="Periplasmic binding protein-like II"/>
    <property type="match status" value="1"/>
</dbReference>
<dbReference type="RefSeq" id="WP_013322105.1">
    <property type="nucleotide sequence ID" value="NC_014501.1"/>
</dbReference>
<keyword evidence="1" id="KW-0812">Transmembrane</keyword>
<dbReference type="PANTHER" id="PTHR42941">
    <property type="entry name" value="SLL1037 PROTEIN"/>
    <property type="match status" value="1"/>
</dbReference>
<dbReference type="STRING" id="497965.Cyan7822_2017"/>
<feature type="transmembrane region" description="Helical" evidence="1">
    <location>
        <begin position="9"/>
        <end position="29"/>
    </location>
</feature>
<dbReference type="Proteomes" id="UP000008206">
    <property type="component" value="Chromosome"/>
</dbReference>
<dbReference type="HOGENOM" id="CLU_033215_6_1_3"/>
<dbReference type="OrthoDB" id="252197at2"/>
<keyword evidence="2" id="KW-0675">Receptor</keyword>
<dbReference type="Pfam" id="PF16868">
    <property type="entry name" value="NMT1_3"/>
    <property type="match status" value="1"/>
</dbReference>
<evidence type="ECO:0000256" key="1">
    <source>
        <dbReference type="SAM" id="Phobius"/>
    </source>
</evidence>
<dbReference type="PANTHER" id="PTHR42941:SF1">
    <property type="entry name" value="SLL1037 PROTEIN"/>
    <property type="match status" value="1"/>
</dbReference>
<dbReference type="InterPro" id="IPR011852">
    <property type="entry name" value="TRAP_TAXI"/>
</dbReference>
<dbReference type="Gene3D" id="3.40.190.10">
    <property type="entry name" value="Periplasmic binding protein-like II"/>
    <property type="match status" value="2"/>
</dbReference>
<evidence type="ECO:0000313" key="3">
    <source>
        <dbReference type="Proteomes" id="UP000008206"/>
    </source>
</evidence>
<dbReference type="CDD" id="cd13520">
    <property type="entry name" value="PBP2_TAXI_TRAP"/>
    <property type="match status" value="1"/>
</dbReference>
<gene>
    <name evidence="2" type="ordered locus">Cyan7822_2017</name>
</gene>
<dbReference type="EMBL" id="CP002198">
    <property type="protein sequence ID" value="ADN13999.1"/>
    <property type="molecule type" value="Genomic_DNA"/>
</dbReference>
<keyword evidence="3" id="KW-1185">Reference proteome</keyword>
<name>E0UBQ5_GLOV7</name>
<keyword evidence="1" id="KW-0472">Membrane</keyword>
<dbReference type="eggNOG" id="COG2358">
    <property type="taxonomic scope" value="Bacteria"/>
</dbReference>
<dbReference type="AlphaFoldDB" id="E0UBQ5"/>
<keyword evidence="1" id="KW-1133">Transmembrane helix</keyword>
<accession>E0UBQ5</accession>
<organism evidence="2 3">
    <name type="scientific">Gloeothece verrucosa (strain PCC 7822)</name>
    <name type="common">Cyanothece sp. (strain PCC 7822)</name>
    <dbReference type="NCBI Taxonomy" id="497965"/>
    <lineage>
        <taxon>Bacteria</taxon>
        <taxon>Bacillati</taxon>
        <taxon>Cyanobacteriota</taxon>
        <taxon>Cyanophyceae</taxon>
        <taxon>Oscillatoriophycideae</taxon>
        <taxon>Chroococcales</taxon>
        <taxon>Aphanothecaceae</taxon>
        <taxon>Gloeothece</taxon>
        <taxon>Gloeothece verrucosa</taxon>
    </lineage>
</organism>